<dbReference type="CDD" id="cd00077">
    <property type="entry name" value="HDc"/>
    <property type="match status" value="1"/>
</dbReference>
<keyword evidence="9" id="KW-1185">Reference proteome</keyword>
<sequence length="192" mass="22407">MKQTNSDYLSGLQQQVKQHLSDYRYQHCLRTSERAVQLAQFNNCDTYKAQIAGLVHDYAKERSDEEFITMIKQEKLDADLLNYGNAIWHGIVGAFFIKYELGIVDEDILNAVRRHTTGDVRMTTLDKIVFMADYTEPGRDFKEAEEARAITDRDLDAGVRYQLQHTLEHLLKQKRQIYPLTIASYNEWVVQK</sequence>
<keyword evidence="2" id="KW-0479">Metal-binding</keyword>
<feature type="domain" description="HD/PDEase" evidence="7">
    <location>
        <begin position="20"/>
        <end position="147"/>
    </location>
</feature>
<evidence type="ECO:0000256" key="5">
    <source>
        <dbReference type="ARBA" id="ARBA00023004"/>
    </source>
</evidence>
<dbReference type="NCBIfam" id="TIGR00488">
    <property type="entry name" value="bis(5'-nucleosyl)-tetraphosphatase (symmetrical) YqeK"/>
    <property type="match status" value="1"/>
</dbReference>
<gene>
    <name evidence="8" type="ORF">JG29_05890</name>
</gene>
<comment type="catalytic activity">
    <reaction evidence="6">
        <text>P(1),P(4)-bis(5'-adenosyl) tetraphosphate + H2O = 2 ADP + 2 H(+)</text>
        <dbReference type="Rhea" id="RHEA:24252"/>
        <dbReference type="ChEBI" id="CHEBI:15377"/>
        <dbReference type="ChEBI" id="CHEBI:15378"/>
        <dbReference type="ChEBI" id="CHEBI:58141"/>
        <dbReference type="ChEBI" id="CHEBI:456216"/>
        <dbReference type="EC" id="3.6.1.41"/>
    </reaction>
</comment>
<keyword evidence="4" id="KW-0378">Hydrolase</keyword>
<dbReference type="EC" id="3.6.1.41" evidence="1"/>
<dbReference type="Gene3D" id="1.10.3210.10">
    <property type="entry name" value="Hypothetical protein af1432"/>
    <property type="match status" value="1"/>
</dbReference>
<evidence type="ECO:0000256" key="6">
    <source>
        <dbReference type="ARBA" id="ARBA00049417"/>
    </source>
</evidence>
<dbReference type="PATRIC" id="fig|1218508.4.peg.604"/>
<dbReference type="PANTHER" id="PTHR35795:SF1">
    <property type="entry name" value="BIS(5'-NUCLEOSYL)-TETRAPHOSPHATASE, SYMMETRICAL"/>
    <property type="match status" value="1"/>
</dbReference>
<comment type="caution">
    <text evidence="8">The sequence shown here is derived from an EMBL/GenBank/DDBJ whole genome shotgun (WGS) entry which is preliminary data.</text>
</comment>
<dbReference type="InterPro" id="IPR006674">
    <property type="entry name" value="HD_domain"/>
</dbReference>
<dbReference type="AlphaFoldDB" id="A0A0F4KT15"/>
<dbReference type="EMBL" id="JXBZ01000005">
    <property type="protein sequence ID" value="KJY49139.1"/>
    <property type="molecule type" value="Genomic_DNA"/>
</dbReference>
<keyword evidence="3" id="KW-0547">Nucleotide-binding</keyword>
<dbReference type="InterPro" id="IPR003607">
    <property type="entry name" value="HD/PDEase_dom"/>
</dbReference>
<dbReference type="Proteomes" id="UP000033695">
    <property type="component" value="Unassembled WGS sequence"/>
</dbReference>
<dbReference type="RefSeq" id="WP_045922444.1">
    <property type="nucleotide sequence ID" value="NZ_JBHTHW010000003.1"/>
</dbReference>
<evidence type="ECO:0000256" key="4">
    <source>
        <dbReference type="ARBA" id="ARBA00022801"/>
    </source>
</evidence>
<evidence type="ECO:0000313" key="9">
    <source>
        <dbReference type="Proteomes" id="UP000033695"/>
    </source>
</evidence>
<dbReference type="SMART" id="SM00471">
    <property type="entry name" value="HDc"/>
    <property type="match status" value="1"/>
</dbReference>
<dbReference type="InterPro" id="IPR051094">
    <property type="entry name" value="Diverse_Catalytic_Enzymes"/>
</dbReference>
<dbReference type="InterPro" id="IPR005249">
    <property type="entry name" value="YqeK"/>
</dbReference>
<dbReference type="Pfam" id="PF01966">
    <property type="entry name" value="HD"/>
    <property type="match status" value="1"/>
</dbReference>
<dbReference type="HOGENOM" id="CLU_089580_1_2_9"/>
<name>A0A0F4KT15_9LACO</name>
<evidence type="ECO:0000256" key="3">
    <source>
        <dbReference type="ARBA" id="ARBA00022741"/>
    </source>
</evidence>
<dbReference type="STRING" id="1218508.JG29_05890"/>
<accession>A0A0F4KT15</accession>
<keyword evidence="5" id="KW-0408">Iron</keyword>
<organism evidence="8 9">
    <name type="scientific">Bombilactobacillus mellis</name>
    <dbReference type="NCBI Taxonomy" id="1218508"/>
    <lineage>
        <taxon>Bacteria</taxon>
        <taxon>Bacillati</taxon>
        <taxon>Bacillota</taxon>
        <taxon>Bacilli</taxon>
        <taxon>Lactobacillales</taxon>
        <taxon>Lactobacillaceae</taxon>
        <taxon>Bombilactobacillus</taxon>
    </lineage>
</organism>
<dbReference type="PANTHER" id="PTHR35795">
    <property type="entry name" value="SLR1885 PROTEIN"/>
    <property type="match status" value="1"/>
</dbReference>
<evidence type="ECO:0000259" key="7">
    <source>
        <dbReference type="SMART" id="SM00471"/>
    </source>
</evidence>
<evidence type="ECO:0000256" key="1">
    <source>
        <dbReference type="ARBA" id="ARBA00012506"/>
    </source>
</evidence>
<dbReference type="SUPFAM" id="SSF109604">
    <property type="entry name" value="HD-domain/PDEase-like"/>
    <property type="match status" value="1"/>
</dbReference>
<dbReference type="OrthoDB" id="9782134at2"/>
<evidence type="ECO:0000256" key="2">
    <source>
        <dbReference type="ARBA" id="ARBA00022723"/>
    </source>
</evidence>
<evidence type="ECO:0000313" key="8">
    <source>
        <dbReference type="EMBL" id="KJY49139.1"/>
    </source>
</evidence>
<protein>
    <recommendedName>
        <fullName evidence="1">bis(5'-nucleosyl)-tetraphosphatase (symmetrical)</fullName>
        <ecNumber evidence="1">3.6.1.41</ecNumber>
    </recommendedName>
</protein>
<dbReference type="GO" id="GO:0000166">
    <property type="term" value="F:nucleotide binding"/>
    <property type="evidence" value="ECO:0007669"/>
    <property type="project" value="UniProtKB-KW"/>
</dbReference>
<reference evidence="8 9" key="1">
    <citation type="submission" date="2014-12" db="EMBL/GenBank/DDBJ databases">
        <title>Comparative genomics of the lactic acid bacteria isolated from the honey bee gut.</title>
        <authorList>
            <person name="Ellegaard K.M."/>
            <person name="Tamarit D."/>
            <person name="Javelind E."/>
            <person name="Olofsson T."/>
            <person name="Andersson S.G."/>
            <person name="Vasquez A."/>
        </authorList>
    </citation>
    <scope>NUCLEOTIDE SEQUENCE [LARGE SCALE GENOMIC DNA]</scope>
    <source>
        <strain evidence="8 9">Hon2</strain>
    </source>
</reference>
<proteinExistence type="predicted"/>
<dbReference type="GO" id="GO:0046872">
    <property type="term" value="F:metal ion binding"/>
    <property type="evidence" value="ECO:0007669"/>
    <property type="project" value="UniProtKB-KW"/>
</dbReference>
<dbReference type="GO" id="GO:0008803">
    <property type="term" value="F:bis(5'-nucleosyl)-tetraphosphatase (symmetrical) activity"/>
    <property type="evidence" value="ECO:0007669"/>
    <property type="project" value="UniProtKB-EC"/>
</dbReference>